<evidence type="ECO:0000313" key="3">
    <source>
        <dbReference type="EMBL" id="KAF6020067.1"/>
    </source>
</evidence>
<dbReference type="FunFam" id="3.30.70.270:FF:000026">
    <property type="entry name" value="Transposon Ty3-G Gag-Pol polyprotein"/>
    <property type="match status" value="1"/>
</dbReference>
<dbReference type="PROSITE" id="PS50878">
    <property type="entry name" value="RT_POL"/>
    <property type="match status" value="1"/>
</dbReference>
<evidence type="ECO:0000256" key="1">
    <source>
        <dbReference type="ARBA" id="ARBA00023268"/>
    </source>
</evidence>
<dbReference type="InterPro" id="IPR043128">
    <property type="entry name" value="Rev_trsase/Diguanyl_cyclase"/>
</dbReference>
<keyword evidence="1" id="KW-0511">Multifunctional enzyme</keyword>
<reference evidence="3" key="1">
    <citation type="submission" date="2020-06" db="EMBL/GenBank/DDBJ databases">
        <title>Draft genome of Bugula neritina, a colonial animal packing powerful symbionts and potential medicines.</title>
        <authorList>
            <person name="Rayko M."/>
        </authorList>
    </citation>
    <scope>NUCLEOTIDE SEQUENCE [LARGE SCALE GENOMIC DNA]</scope>
    <source>
        <strain evidence="3">Kwan_BN1</strain>
    </source>
</reference>
<dbReference type="InterPro" id="IPR050951">
    <property type="entry name" value="Retrovirus_Pol_polyprotein"/>
</dbReference>
<dbReference type="PANTHER" id="PTHR37984:SF5">
    <property type="entry name" value="PROTEIN NYNRIN-LIKE"/>
    <property type="match status" value="1"/>
</dbReference>
<dbReference type="CDD" id="cd01647">
    <property type="entry name" value="RT_LTR"/>
    <property type="match status" value="1"/>
</dbReference>
<dbReference type="InterPro" id="IPR000477">
    <property type="entry name" value="RT_dom"/>
</dbReference>
<protein>
    <recommendedName>
        <fullName evidence="2">Reverse transcriptase domain-containing protein</fullName>
    </recommendedName>
</protein>
<evidence type="ECO:0000259" key="2">
    <source>
        <dbReference type="PROSITE" id="PS50878"/>
    </source>
</evidence>
<keyword evidence="4" id="KW-1185">Reference proteome</keyword>
<organism evidence="3 4">
    <name type="scientific">Bugula neritina</name>
    <name type="common">Brown bryozoan</name>
    <name type="synonym">Sertularia neritina</name>
    <dbReference type="NCBI Taxonomy" id="10212"/>
    <lineage>
        <taxon>Eukaryota</taxon>
        <taxon>Metazoa</taxon>
        <taxon>Spiralia</taxon>
        <taxon>Lophotrochozoa</taxon>
        <taxon>Bryozoa</taxon>
        <taxon>Gymnolaemata</taxon>
        <taxon>Cheilostomatida</taxon>
        <taxon>Flustrina</taxon>
        <taxon>Buguloidea</taxon>
        <taxon>Bugulidae</taxon>
        <taxon>Bugula</taxon>
    </lineage>
</organism>
<accession>A0A7J7J2M9</accession>
<dbReference type="Pfam" id="PF17919">
    <property type="entry name" value="RT_RNaseH_2"/>
    <property type="match status" value="1"/>
</dbReference>
<proteinExistence type="predicted"/>
<dbReference type="EMBL" id="VXIV02003194">
    <property type="protein sequence ID" value="KAF6020067.1"/>
    <property type="molecule type" value="Genomic_DNA"/>
</dbReference>
<dbReference type="AlphaFoldDB" id="A0A7J7J2M9"/>
<evidence type="ECO:0000313" key="4">
    <source>
        <dbReference type="Proteomes" id="UP000593567"/>
    </source>
</evidence>
<dbReference type="InterPro" id="IPR041577">
    <property type="entry name" value="RT_RNaseH_2"/>
</dbReference>
<dbReference type="OrthoDB" id="5807442at2759"/>
<dbReference type="InterPro" id="IPR043502">
    <property type="entry name" value="DNA/RNA_pol_sf"/>
</dbReference>
<feature type="domain" description="Reverse transcriptase" evidence="2">
    <location>
        <begin position="1"/>
        <end position="125"/>
    </location>
</feature>
<comment type="caution">
    <text evidence="3">The sequence shown here is derived from an EMBL/GenBank/DDBJ whole genome shotgun (WGS) entry which is preliminary data.</text>
</comment>
<name>A0A7J7J2M9_BUGNE</name>
<dbReference type="PANTHER" id="PTHR37984">
    <property type="entry name" value="PROTEIN CBG26694"/>
    <property type="match status" value="1"/>
</dbReference>
<dbReference type="GO" id="GO:0003824">
    <property type="term" value="F:catalytic activity"/>
    <property type="evidence" value="ECO:0007669"/>
    <property type="project" value="UniProtKB-KW"/>
</dbReference>
<dbReference type="Proteomes" id="UP000593567">
    <property type="component" value="Unassembled WGS sequence"/>
</dbReference>
<gene>
    <name evidence="3" type="ORF">EB796_021614</name>
</gene>
<dbReference type="CDD" id="cd09274">
    <property type="entry name" value="RNase_HI_RT_Ty3"/>
    <property type="match status" value="1"/>
</dbReference>
<sequence length="393" mass="44925">MNRLRGGRFFTKLDLADAYLQLELEDDAKQLCVINTPFGLYQYNRMCFGIAPGPAQFQRCMDTLTQKLPGVAAYLDDLIITGKTEEEHWTNLTNLLSTLQEHGFRIRLDKCEFFKHSVEYLGHTIDKDGKRPTAASMAALSQLPRPQDLHQLQAFLGKVNYYGRFISNLADKAAPLYNLLKNDVAFTWSNECEQAFTQLKNSIINATSLTHYDETKPLILAADASSYGLGVVLSQDTDQGEVPVAYASKTLTDTQKNYSQIEREALSIIYGVTKFRQFLYGRHFTLVTDHEPLTTIFAPGKNIPTLTAQRLQRWALTLMGFQFTIRYRKTSQHGNADCLSRLPFGPDSNFDRIEQQDNKEYPMQYKSKYLHHLLLDTMRLDRKLSKINTFNVS</sequence>
<dbReference type="SUPFAM" id="SSF56672">
    <property type="entry name" value="DNA/RNA polymerases"/>
    <property type="match status" value="1"/>
</dbReference>
<dbReference type="Gene3D" id="3.30.70.270">
    <property type="match status" value="2"/>
</dbReference>
<dbReference type="Gene3D" id="3.10.10.10">
    <property type="entry name" value="HIV Type 1 Reverse Transcriptase, subunit A, domain 1"/>
    <property type="match status" value="1"/>
</dbReference>
<dbReference type="Pfam" id="PF00078">
    <property type="entry name" value="RVT_1"/>
    <property type="match status" value="1"/>
</dbReference>